<evidence type="ECO:0000259" key="4">
    <source>
        <dbReference type="PROSITE" id="PS50090"/>
    </source>
</evidence>
<evidence type="ECO:0000259" key="5">
    <source>
        <dbReference type="PROSITE" id="PS51294"/>
    </source>
</evidence>
<comment type="caution">
    <text evidence="6">The sequence shown here is derived from an EMBL/GenBank/DDBJ whole genome shotgun (WGS) entry which is preliminary data.</text>
</comment>
<evidence type="ECO:0000256" key="1">
    <source>
        <dbReference type="ARBA" id="ARBA00004123"/>
    </source>
</evidence>
<keyword evidence="7" id="KW-1185">Reference proteome</keyword>
<dbReference type="InterPro" id="IPR009057">
    <property type="entry name" value="Homeodomain-like_sf"/>
</dbReference>
<dbReference type="EMBL" id="JAAGAX010000007">
    <property type="protein sequence ID" value="KAF2308533.1"/>
    <property type="molecule type" value="Genomic_DNA"/>
</dbReference>
<evidence type="ECO:0008006" key="8">
    <source>
        <dbReference type="Google" id="ProtNLM"/>
    </source>
</evidence>
<protein>
    <recommendedName>
        <fullName evidence="8">HTH myb-type domain-containing protein</fullName>
    </recommendedName>
</protein>
<keyword evidence="3" id="KW-0539">Nucleus</keyword>
<dbReference type="InterPro" id="IPR017930">
    <property type="entry name" value="Myb_dom"/>
</dbReference>
<accession>A0A6A6M7Y8</accession>
<dbReference type="PANTHER" id="PTHR47999">
    <property type="entry name" value="TRANSCRIPTION FACTOR MYB8-RELATED-RELATED"/>
    <property type="match status" value="1"/>
</dbReference>
<dbReference type="InterPro" id="IPR001005">
    <property type="entry name" value="SANT/Myb"/>
</dbReference>
<dbReference type="Proteomes" id="UP000467840">
    <property type="component" value="Chromosome 17"/>
</dbReference>
<dbReference type="Gene3D" id="1.10.10.60">
    <property type="entry name" value="Homeodomain-like"/>
    <property type="match status" value="2"/>
</dbReference>
<dbReference type="GO" id="GO:0005634">
    <property type="term" value="C:nucleus"/>
    <property type="evidence" value="ECO:0007669"/>
    <property type="project" value="UniProtKB-SubCell"/>
</dbReference>
<sequence>MAEQIGLRRCGKSCRLRWLNYLSPEVKRAILLRKKKILSLDSIIPLETGFSSIAAHLPLFCNWSLIAKRVPGRTDNQAKNYWNTHLTKNLAGKDENGRLSIKHQSSRVAVSSSAISKLQDLVKAQQSLIKITVDIGFQKAFKSQMHMNWPSRIVMQVLSGFMMILQSSLQLGMSSGGYPFNLA</sequence>
<dbReference type="AlphaFoldDB" id="A0A6A6M7Y8"/>
<dbReference type="Pfam" id="PF00249">
    <property type="entry name" value="Myb_DNA-binding"/>
    <property type="match status" value="1"/>
</dbReference>
<feature type="domain" description="HTH myb-type" evidence="5">
    <location>
        <begin position="62"/>
        <end position="90"/>
    </location>
</feature>
<evidence type="ECO:0000256" key="3">
    <source>
        <dbReference type="ARBA" id="ARBA00023242"/>
    </source>
</evidence>
<comment type="subcellular location">
    <subcellularLocation>
        <location evidence="1">Nucleus</location>
    </subcellularLocation>
</comment>
<proteinExistence type="predicted"/>
<reference evidence="6 7" key="1">
    <citation type="journal article" date="2020" name="Mol. Plant">
        <title>The Chromosome-Based Rubber Tree Genome Provides New Insights into Spurge Genome Evolution and Rubber Biosynthesis.</title>
        <authorList>
            <person name="Liu J."/>
            <person name="Shi C."/>
            <person name="Shi C.C."/>
            <person name="Li W."/>
            <person name="Zhang Q.J."/>
            <person name="Zhang Y."/>
            <person name="Li K."/>
            <person name="Lu H.F."/>
            <person name="Shi C."/>
            <person name="Zhu S.T."/>
            <person name="Xiao Z.Y."/>
            <person name="Nan H."/>
            <person name="Yue Y."/>
            <person name="Zhu X.G."/>
            <person name="Wu Y."/>
            <person name="Hong X.N."/>
            <person name="Fan G.Y."/>
            <person name="Tong Y."/>
            <person name="Zhang D."/>
            <person name="Mao C.L."/>
            <person name="Liu Y.L."/>
            <person name="Hao S.J."/>
            <person name="Liu W.Q."/>
            <person name="Lv M.Q."/>
            <person name="Zhang H.B."/>
            <person name="Liu Y."/>
            <person name="Hu-Tang G.R."/>
            <person name="Wang J.P."/>
            <person name="Wang J.H."/>
            <person name="Sun Y.H."/>
            <person name="Ni S.B."/>
            <person name="Chen W.B."/>
            <person name="Zhang X.C."/>
            <person name="Jiao Y.N."/>
            <person name="Eichler E.E."/>
            <person name="Li G.H."/>
            <person name="Liu X."/>
            <person name="Gao L.Z."/>
        </authorList>
    </citation>
    <scope>NUCLEOTIDE SEQUENCE [LARGE SCALE GENOMIC DNA]</scope>
    <source>
        <strain evidence="7">cv. GT1</strain>
        <tissue evidence="6">Leaf</tissue>
    </source>
</reference>
<dbReference type="PROSITE" id="PS50090">
    <property type="entry name" value="MYB_LIKE"/>
    <property type="match status" value="1"/>
</dbReference>
<evidence type="ECO:0000313" key="7">
    <source>
        <dbReference type="Proteomes" id="UP000467840"/>
    </source>
</evidence>
<dbReference type="CDD" id="cd00167">
    <property type="entry name" value="SANT"/>
    <property type="match status" value="1"/>
</dbReference>
<dbReference type="PROSITE" id="PS51294">
    <property type="entry name" value="HTH_MYB"/>
    <property type="match status" value="2"/>
</dbReference>
<gene>
    <name evidence="6" type="ORF">GH714_010385</name>
</gene>
<evidence type="ECO:0000313" key="6">
    <source>
        <dbReference type="EMBL" id="KAF2308533.1"/>
    </source>
</evidence>
<feature type="domain" description="Myb-like" evidence="4">
    <location>
        <begin position="62"/>
        <end position="86"/>
    </location>
</feature>
<organism evidence="6 7">
    <name type="scientific">Hevea brasiliensis</name>
    <name type="common">Para rubber tree</name>
    <name type="synonym">Siphonia brasiliensis</name>
    <dbReference type="NCBI Taxonomy" id="3981"/>
    <lineage>
        <taxon>Eukaryota</taxon>
        <taxon>Viridiplantae</taxon>
        <taxon>Streptophyta</taxon>
        <taxon>Embryophyta</taxon>
        <taxon>Tracheophyta</taxon>
        <taxon>Spermatophyta</taxon>
        <taxon>Magnoliopsida</taxon>
        <taxon>eudicotyledons</taxon>
        <taxon>Gunneridae</taxon>
        <taxon>Pentapetalae</taxon>
        <taxon>rosids</taxon>
        <taxon>fabids</taxon>
        <taxon>Malpighiales</taxon>
        <taxon>Euphorbiaceae</taxon>
        <taxon>Crotonoideae</taxon>
        <taxon>Micrandreae</taxon>
        <taxon>Hevea</taxon>
    </lineage>
</organism>
<dbReference type="PANTHER" id="PTHR47999:SF59">
    <property type="entry name" value="TRANSCRIPTION FACTOR WER-LIKE"/>
    <property type="match status" value="1"/>
</dbReference>
<evidence type="ECO:0000256" key="2">
    <source>
        <dbReference type="ARBA" id="ARBA00023125"/>
    </source>
</evidence>
<dbReference type="InterPro" id="IPR015495">
    <property type="entry name" value="Myb_TF_plants"/>
</dbReference>
<name>A0A6A6M7Y8_HEVBR</name>
<dbReference type="GO" id="GO:0003677">
    <property type="term" value="F:DNA binding"/>
    <property type="evidence" value="ECO:0007669"/>
    <property type="project" value="UniProtKB-KW"/>
</dbReference>
<dbReference type="SUPFAM" id="SSF46689">
    <property type="entry name" value="Homeodomain-like"/>
    <property type="match status" value="1"/>
</dbReference>
<feature type="domain" description="HTH myb-type" evidence="5">
    <location>
        <begin position="1"/>
        <end position="26"/>
    </location>
</feature>
<keyword evidence="2" id="KW-0238">DNA-binding</keyword>